<name>A0A8T5D0Z6_HALVO</name>
<dbReference type="GeneID" id="8925220"/>
<feature type="domain" description="Helix-turn-helix" evidence="2">
    <location>
        <begin position="11"/>
        <end position="53"/>
    </location>
</feature>
<comment type="caution">
    <text evidence="6">The sequence shown here is derived from an EMBL/GenBank/DDBJ whole genome shotgun (WGS) entry which is preliminary data.</text>
</comment>
<evidence type="ECO:0000313" key="3">
    <source>
        <dbReference type="EMBL" id="MBS8119866.1"/>
    </source>
</evidence>
<dbReference type="EMBL" id="JAERQX010000008">
    <property type="protein sequence ID" value="MBS8132266.1"/>
    <property type="molecule type" value="Genomic_DNA"/>
</dbReference>
<dbReference type="SUPFAM" id="SSF55608">
    <property type="entry name" value="Homing endonucleases"/>
    <property type="match status" value="1"/>
</dbReference>
<proteinExistence type="predicted"/>
<evidence type="ECO:0000259" key="2">
    <source>
        <dbReference type="Pfam" id="PF19575"/>
    </source>
</evidence>
<keyword evidence="6" id="KW-0255">Endonuclease</keyword>
<dbReference type="InterPro" id="IPR045745">
    <property type="entry name" value="HTH_58_Actinobacteria-type"/>
</dbReference>
<gene>
    <name evidence="3" type="ORF">JK351_11920</name>
    <name evidence="6" type="ORF">JK352_10150</name>
    <name evidence="5" type="ORF">JK353_10155</name>
    <name evidence="4" type="ORF">JK354_12055</name>
</gene>
<sequence length="320" mass="37120">MRYEWLDERVDELIERYEAGQSLREIAEVFDVSAPTIHRRLQDHDVTMRNGGPAYTQLANRREELVEAYERRSSLQTLADRYDTSPVAIRFHLEKAGADPISLPKTTDIGLSPSQVSVIQGELLGDGCLHSRYDGSCFFQLSTTTEEHARRLITKLPDGFFPESQPNSFTRLNQFTDEDYTSWIVTSRPQPRLQRMYEEWYEVRDEKNNRKIVPEDFHLDKTALLHWYWGDGNCSIRDSGAPRVSFATHGFPESCVEHLQSEVDRLGYDNYAVRQKGIEDGSGLYIRLRDYDARTFLDDLRRSNTLMAYDYKFPVPVKDG</sequence>
<dbReference type="Gene3D" id="3.10.28.10">
    <property type="entry name" value="Homing endonucleases"/>
    <property type="match status" value="2"/>
</dbReference>
<dbReference type="EMBL" id="JAERQU010000010">
    <property type="protein sequence ID" value="MBS8119866.1"/>
    <property type="molecule type" value="Genomic_DNA"/>
</dbReference>
<feature type="domain" description="Homing endonuclease LAGLIDADG" evidence="1">
    <location>
        <begin position="117"/>
        <end position="262"/>
    </location>
</feature>
<organism evidence="6 7">
    <name type="scientific">Haloferax volcanii</name>
    <name type="common">Halobacterium volcanii</name>
    <dbReference type="NCBI Taxonomy" id="2246"/>
    <lineage>
        <taxon>Archaea</taxon>
        <taxon>Methanobacteriati</taxon>
        <taxon>Methanobacteriota</taxon>
        <taxon>Stenosarchaea group</taxon>
        <taxon>Halobacteria</taxon>
        <taxon>Halobacteriales</taxon>
        <taxon>Haloferacaceae</taxon>
        <taxon>Haloferax</taxon>
    </lineage>
</organism>
<evidence type="ECO:0000259" key="1">
    <source>
        <dbReference type="Pfam" id="PF03161"/>
    </source>
</evidence>
<dbReference type="InterPro" id="IPR004860">
    <property type="entry name" value="LAGLIDADG_dom"/>
</dbReference>
<evidence type="ECO:0000313" key="5">
    <source>
        <dbReference type="EMBL" id="MBS8128401.1"/>
    </source>
</evidence>
<dbReference type="Proteomes" id="UP000678484">
    <property type="component" value="Unassembled WGS sequence"/>
</dbReference>
<dbReference type="AlphaFoldDB" id="A0A8T5D0Z6"/>
<dbReference type="Gene3D" id="1.10.10.60">
    <property type="entry name" value="Homeodomain-like"/>
    <property type="match status" value="1"/>
</dbReference>
<keyword evidence="6" id="KW-0378">Hydrolase</keyword>
<dbReference type="EMBL" id="JAERQV010000010">
    <property type="protein sequence ID" value="MBS8124904.1"/>
    <property type="molecule type" value="Genomic_DNA"/>
</dbReference>
<dbReference type="EMBL" id="JAERQW010000008">
    <property type="protein sequence ID" value="MBS8128401.1"/>
    <property type="molecule type" value="Genomic_DNA"/>
</dbReference>
<accession>A0A8T5D0Z6</accession>
<protein>
    <submittedName>
        <fullName evidence="6">Endonuclease I</fullName>
    </submittedName>
</protein>
<dbReference type="Pfam" id="PF19575">
    <property type="entry name" value="HTH_58"/>
    <property type="match status" value="1"/>
</dbReference>
<reference evidence="6" key="1">
    <citation type="journal article" date="2021" name="Nat. Microbiol.">
        <title>Cell division in the archaeon Haloferax volcanii relies on two FtsZ proteins with distinct functions in division ring assembly and constriction.</title>
        <authorList>
            <person name="Liao Y."/>
            <person name="Ithurbide S."/>
            <person name="Evenhuis C."/>
            <person name="Loewe J."/>
            <person name="Duggin I.G."/>
        </authorList>
    </citation>
    <scope>NUCLEOTIDE SEQUENCE</scope>
    <source>
        <strain evidence="3">H98</strain>
        <strain evidence="6">ID112 - delta_ftsZ1_delta_ftsZ2</strain>
        <strain evidence="4">ID76 - delta_ftsZ1</strain>
        <strain evidence="5">ID77 - delta_ftsZ2</strain>
    </source>
</reference>
<dbReference type="Proteomes" id="UP000679371">
    <property type="component" value="Unassembled WGS sequence"/>
</dbReference>
<evidence type="ECO:0000313" key="7">
    <source>
        <dbReference type="Proteomes" id="UP000679789"/>
    </source>
</evidence>
<dbReference type="Proteomes" id="UP000679789">
    <property type="component" value="Unassembled WGS sequence"/>
</dbReference>
<dbReference type="GO" id="GO:0004519">
    <property type="term" value="F:endonuclease activity"/>
    <property type="evidence" value="ECO:0007669"/>
    <property type="project" value="UniProtKB-KW"/>
</dbReference>
<dbReference type="Proteomes" id="UP000676028">
    <property type="component" value="Unassembled WGS sequence"/>
</dbReference>
<dbReference type="RefSeq" id="WP_013035518.1">
    <property type="nucleotide sequence ID" value="NZ_JAERQU010000010.1"/>
</dbReference>
<evidence type="ECO:0000313" key="4">
    <source>
        <dbReference type="EMBL" id="MBS8124904.1"/>
    </source>
</evidence>
<keyword evidence="6" id="KW-0540">Nuclease</keyword>
<dbReference type="InterPro" id="IPR027434">
    <property type="entry name" value="Homing_endonucl"/>
</dbReference>
<evidence type="ECO:0000313" key="6">
    <source>
        <dbReference type="EMBL" id="MBS8132266.1"/>
    </source>
</evidence>
<dbReference type="Pfam" id="PF03161">
    <property type="entry name" value="LAGLIDADG_2"/>
    <property type="match status" value="1"/>
</dbReference>